<dbReference type="SMART" id="SM00408">
    <property type="entry name" value="IGc2"/>
    <property type="match status" value="5"/>
</dbReference>
<comment type="function">
    <text evidence="15">Neural cell adhesion molecule involved in the dynamics of cell adhesion and in the generation of transmembrane signals at tyrosine kinase receptors. During brain development, critical in multiple processes, including neuronal migration, axonal growth and fasciculation, and synaptogenesis. In the mature brain, plays a role in the dynamics of neuronal structure and function, including synaptic plasticity.</text>
</comment>
<sequence>MCVSQSRWMGCRGMCSPALPLVLLLLLPLSFLSSTPPFAQGAIHIPESYTKDNIFQPPVLTEMPKSHTVFSLEDFNLACEATGTPTPTFRWLKDGELFGSETEGSGTLRGDNSSLDMLEGEYRCYASNSLGTAMTQAVKVNVEPQPVLMKQQVMREQGDVGQSMVLSCNPPESSPPPNIHWMNMKLMHITRSERVTIGLDGKLYFANLMESDRKKDYICHAQYREARTILPATAVSLSVKPSNSVAHGGKPEFFHHRNHSQISALKGNSVTLECLPKGLPTPKVEWKKKDGVLADTTGQVINFDRWLHFDSITLDDDGEYECKASNAHGSITRSFTVTVEAAPYWVKEPQNLMYTPGETVRLDCQADGIPRPSITWRINGQLLTEVDEEPRRTVTGGTLIMKDVNIGDTAVYQCEAKNGHGSILLNTYLYVVELPPQILSPDGFIYNVTKGRDVALHCESFGSPRPRVTWDREDTGALLSDPLLYPRISILTNGTLKLSDVSHNDSGEYICSVQNTNISITAKLDVFRPSEILTGPQAVRVVQGESAFLDCDVDTDPRLRDYQVVWKKGNRKLEETSVDDKYTFLKNNTLKVTDVQLNDSTEYSCEVITKVDNVIAQGSITVVAKPDPPSGLTLSNAEGVSVTLSWSPGLSHNSPITEFIIQAREEYHTEERKWTWEELKKVPGDFNHVELTLHPFSTYRFRVIAINEVGRSRHSNPSDHHSTPPAAPSINPTGVRSNSAEPGTLIITWDEIDKRFHNGQDFQYEVLWREADGSNVNWNSGRVRSPPFIVNNTGTYTPFEIKVRSVNALGGGPDPEPEIGHSGEDKPEEAPTGVSTTVMNSTVRVSWKEAERVRGRLLGYRIYYKRLGPKAERSRRSLRQSQHEEERGERSKQSSETDEHSWQVEEVDHSKTSAEVTGLRLFSEYELTVTAFNSKGESPQSPPHHFHTPEGVPGPPASLEFESPTEKSLILSWSPPAETNGVLQGYIVQYQQEVESKNSPVEILNVNDPKVKHITLDNLDPNSHYVFKVIARTKTGEGPPITRRGATLLDGEPPKNITVTSGNTSVNLSWVPGERNRNHGFHIQYLKKSGGGGWEKSEQVNTTQGFYTLTGLQPGAQYHLKVVHGNSTHWEGEAKTVEPLPSEITGRFATQGWLIGLISAIVLLVLILLILCLIKRSKGGKYAVKDKESKEVDSEARPMKDEAFGEYSDGDEKRSDSQQSLEESKMGSVDSLAEYGDSVDIQFNEDGSFIGQYSGRASVPHGNESSGPASPVNAVPPPPVAPSMSSILNRPS</sequence>
<evidence type="ECO:0000256" key="15">
    <source>
        <dbReference type="ARBA" id="ARBA00060042"/>
    </source>
</evidence>
<evidence type="ECO:0000256" key="9">
    <source>
        <dbReference type="ARBA" id="ARBA00022989"/>
    </source>
</evidence>
<evidence type="ECO:0000256" key="3">
    <source>
        <dbReference type="ARBA" id="ARBA00008588"/>
    </source>
</evidence>
<keyword evidence="13" id="KW-0966">Cell projection</keyword>
<dbReference type="InterPro" id="IPR013098">
    <property type="entry name" value="Ig_I-set"/>
</dbReference>
<dbReference type="Pfam" id="PF00041">
    <property type="entry name" value="fn3"/>
    <property type="match status" value="4"/>
</dbReference>
<evidence type="ECO:0000256" key="11">
    <source>
        <dbReference type="ARBA" id="ARBA00023157"/>
    </source>
</evidence>
<dbReference type="Pfam" id="PF13882">
    <property type="entry name" value="Bravo_FIGEY"/>
    <property type="match status" value="1"/>
</dbReference>
<feature type="domain" description="Ig-like" evidence="20">
    <location>
        <begin position="58"/>
        <end position="141"/>
    </location>
</feature>
<dbReference type="RefSeq" id="XP_039460529.1">
    <property type="nucleotide sequence ID" value="XM_039604595.1"/>
</dbReference>
<dbReference type="Gene3D" id="2.60.40.10">
    <property type="entry name" value="Immunoglobulins"/>
    <property type="match status" value="11"/>
</dbReference>
<evidence type="ECO:0000256" key="10">
    <source>
        <dbReference type="ARBA" id="ARBA00023136"/>
    </source>
</evidence>
<keyword evidence="23" id="KW-1185">Reference proteome</keyword>
<evidence type="ECO:0000256" key="18">
    <source>
        <dbReference type="SAM" id="Phobius"/>
    </source>
</evidence>
<evidence type="ECO:0000256" key="6">
    <source>
        <dbReference type="ARBA" id="ARBA00022729"/>
    </source>
</evidence>
<comment type="similarity">
    <text evidence="3">Belongs to the immunoglobulin superfamily. L1/neurofascin/NgCAM family.</text>
</comment>
<feature type="region of interest" description="Disordered" evidence="17">
    <location>
        <begin position="712"/>
        <end position="739"/>
    </location>
</feature>
<feature type="domain" description="Fibronectin type-III" evidence="21">
    <location>
        <begin position="955"/>
        <end position="1051"/>
    </location>
</feature>
<feature type="region of interest" description="Disordered" evidence="17">
    <location>
        <begin position="871"/>
        <end position="910"/>
    </location>
</feature>
<keyword evidence="6 19" id="KW-0732">Signal</keyword>
<evidence type="ECO:0000313" key="23">
    <source>
        <dbReference type="Proteomes" id="UP000472276"/>
    </source>
</evidence>
<keyword evidence="7" id="KW-0677">Repeat</keyword>
<accession>A0A668UWG1</accession>
<dbReference type="Proteomes" id="UP000472276">
    <property type="component" value="Unassembled WGS sequence"/>
</dbReference>
<keyword evidence="14" id="KW-0393">Immunoglobulin domain</keyword>
<dbReference type="GO" id="GO:0005886">
    <property type="term" value="C:plasma membrane"/>
    <property type="evidence" value="ECO:0007669"/>
    <property type="project" value="UniProtKB-SubCell"/>
</dbReference>
<feature type="region of interest" description="Disordered" evidence="17">
    <location>
        <begin position="1252"/>
        <end position="1292"/>
    </location>
</feature>
<dbReference type="InterPro" id="IPR036179">
    <property type="entry name" value="Ig-like_dom_sf"/>
</dbReference>
<dbReference type="KEGG" id="oau:116311864"/>
<evidence type="ECO:0000259" key="21">
    <source>
        <dbReference type="PROSITE" id="PS50853"/>
    </source>
</evidence>
<dbReference type="FunFam" id="2.60.40.10:FF:000078">
    <property type="entry name" value="Neuronal cell adhesion molecule"/>
    <property type="match status" value="1"/>
</dbReference>
<keyword evidence="9 18" id="KW-1133">Transmembrane helix</keyword>
<dbReference type="InterPro" id="IPR036116">
    <property type="entry name" value="FN3_sf"/>
</dbReference>
<dbReference type="PRINTS" id="PR00014">
    <property type="entry name" value="FNTYPEIII"/>
</dbReference>
<evidence type="ECO:0000256" key="16">
    <source>
        <dbReference type="ARBA" id="ARBA00074488"/>
    </source>
</evidence>
<feature type="domain" description="Ig-like" evidence="20">
    <location>
        <begin position="529"/>
        <end position="621"/>
    </location>
</feature>
<evidence type="ECO:0000256" key="13">
    <source>
        <dbReference type="ARBA" id="ARBA00023273"/>
    </source>
</evidence>
<dbReference type="CDD" id="cd00096">
    <property type="entry name" value="Ig"/>
    <property type="match status" value="1"/>
</dbReference>
<dbReference type="InterPro" id="IPR003599">
    <property type="entry name" value="Ig_sub"/>
</dbReference>
<feature type="transmembrane region" description="Helical" evidence="18">
    <location>
        <begin position="1153"/>
        <end position="1174"/>
    </location>
</feature>
<dbReference type="SMART" id="SM00060">
    <property type="entry name" value="FN3"/>
    <property type="match status" value="5"/>
</dbReference>
<dbReference type="GO" id="GO:0098609">
    <property type="term" value="P:cell-cell adhesion"/>
    <property type="evidence" value="ECO:0007669"/>
    <property type="project" value="TreeGrafter"/>
</dbReference>
<dbReference type="GO" id="GO:0030426">
    <property type="term" value="C:growth cone"/>
    <property type="evidence" value="ECO:0007669"/>
    <property type="project" value="UniProtKB-SubCell"/>
</dbReference>
<evidence type="ECO:0000256" key="12">
    <source>
        <dbReference type="ARBA" id="ARBA00023180"/>
    </source>
</evidence>
<evidence type="ECO:0000259" key="20">
    <source>
        <dbReference type="PROSITE" id="PS50835"/>
    </source>
</evidence>
<dbReference type="PANTHER" id="PTHR44170">
    <property type="entry name" value="PROTEIN SIDEKICK"/>
    <property type="match status" value="1"/>
</dbReference>
<evidence type="ECO:0000256" key="14">
    <source>
        <dbReference type="ARBA" id="ARBA00023319"/>
    </source>
</evidence>
<dbReference type="FunFam" id="2.60.40.10:FF:000028">
    <property type="entry name" value="Neuronal cell adhesion molecule"/>
    <property type="match status" value="1"/>
</dbReference>
<dbReference type="FunFam" id="2.60.40.10:FF:000057">
    <property type="entry name" value="neural cell adhesion molecule L1"/>
    <property type="match status" value="1"/>
</dbReference>
<feature type="signal peptide" evidence="19">
    <location>
        <begin position="1"/>
        <end position="34"/>
    </location>
</feature>
<name>A0A668UWG1_OREAU</name>
<dbReference type="CDD" id="cd00063">
    <property type="entry name" value="FN3"/>
    <property type="match status" value="5"/>
</dbReference>
<feature type="domain" description="Fibronectin type-III" evidence="21">
    <location>
        <begin position="1053"/>
        <end position="1145"/>
    </location>
</feature>
<feature type="domain" description="Ig-like" evidence="20">
    <location>
        <begin position="251"/>
        <end position="338"/>
    </location>
</feature>
<comment type="subcellular location">
    <subcellularLocation>
        <location evidence="1">Cell membrane</location>
        <topology evidence="1">Single-pass type I membrane protein</topology>
    </subcellularLocation>
    <subcellularLocation>
        <location evidence="2">Cell projection</location>
        <location evidence="2">Growth cone</location>
    </subcellularLocation>
</comment>
<dbReference type="OMA" id="HCKYTVD"/>
<evidence type="ECO:0000256" key="8">
    <source>
        <dbReference type="ARBA" id="ARBA00022889"/>
    </source>
</evidence>
<dbReference type="InterPro" id="IPR003598">
    <property type="entry name" value="Ig_sub2"/>
</dbReference>
<dbReference type="FunFam" id="2.60.40.10:FF:000005">
    <property type="entry name" value="Neuronal cell adhesion molecule"/>
    <property type="match status" value="1"/>
</dbReference>
<protein>
    <recommendedName>
        <fullName evidence="16">Neural cell adhesion molecule L1</fullName>
    </recommendedName>
</protein>
<evidence type="ECO:0000256" key="2">
    <source>
        <dbReference type="ARBA" id="ARBA00004624"/>
    </source>
</evidence>
<feature type="region of interest" description="Disordered" evidence="17">
    <location>
        <begin position="809"/>
        <end position="834"/>
    </location>
</feature>
<feature type="compositionally biased region" description="Basic and acidic residues" evidence="17">
    <location>
        <begin position="818"/>
        <end position="829"/>
    </location>
</feature>
<dbReference type="Pfam" id="PF07679">
    <property type="entry name" value="I-set"/>
    <property type="match status" value="2"/>
</dbReference>
<reference evidence="22" key="1">
    <citation type="submission" date="2025-08" db="UniProtKB">
        <authorList>
            <consortium name="Ensembl"/>
        </authorList>
    </citation>
    <scope>IDENTIFICATION</scope>
</reference>
<feature type="domain" description="Fibronectin type-III" evidence="21">
    <location>
        <begin position="827"/>
        <end position="951"/>
    </location>
</feature>
<dbReference type="Ensembl" id="ENSOABT00000044009.2">
    <property type="protein sequence ID" value="ENSOABP00000042862.2"/>
    <property type="gene ID" value="ENSOABG00000019317.2"/>
</dbReference>
<feature type="domain" description="Ig-like" evidence="20">
    <location>
        <begin position="144"/>
        <end position="236"/>
    </location>
</feature>
<feature type="domain" description="Fibronectin type-III" evidence="21">
    <location>
        <begin position="628"/>
        <end position="726"/>
    </location>
</feature>
<feature type="domain" description="Ig-like" evidence="20">
    <location>
        <begin position="436"/>
        <end position="521"/>
    </location>
</feature>
<reference evidence="22" key="2">
    <citation type="submission" date="2025-09" db="UniProtKB">
        <authorList>
            <consortium name="Ensembl"/>
        </authorList>
    </citation>
    <scope>IDENTIFICATION</scope>
</reference>
<keyword evidence="8" id="KW-0130">Cell adhesion</keyword>
<dbReference type="InterPro" id="IPR003961">
    <property type="entry name" value="FN3_dom"/>
</dbReference>
<keyword evidence="10 18" id="KW-0472">Membrane</keyword>
<proteinExistence type="inferred from homology"/>
<dbReference type="PROSITE" id="PS50835">
    <property type="entry name" value="IG_LIKE"/>
    <property type="match status" value="6"/>
</dbReference>
<dbReference type="Pfam" id="PF13927">
    <property type="entry name" value="Ig_3"/>
    <property type="match status" value="3"/>
</dbReference>
<dbReference type="InterPro" id="IPR026966">
    <property type="entry name" value="Neurofascin/L1/NrCAM_C"/>
</dbReference>
<keyword evidence="11" id="KW-1015">Disulfide bond</keyword>
<dbReference type="AlphaFoldDB" id="A0A668UWG1"/>
<keyword evidence="5 18" id="KW-0812">Transmembrane</keyword>
<dbReference type="SUPFAM" id="SSF49265">
    <property type="entry name" value="Fibronectin type III"/>
    <property type="match status" value="3"/>
</dbReference>
<dbReference type="SUPFAM" id="SSF48726">
    <property type="entry name" value="Immunoglobulin"/>
    <property type="match status" value="6"/>
</dbReference>
<feature type="compositionally biased region" description="Polar residues" evidence="17">
    <location>
        <begin position="730"/>
        <end position="739"/>
    </location>
</feature>
<feature type="region of interest" description="Disordered" evidence="17">
    <location>
        <begin position="1184"/>
        <end position="1229"/>
    </location>
</feature>
<evidence type="ECO:0000256" key="19">
    <source>
        <dbReference type="SAM" id="SignalP"/>
    </source>
</evidence>
<keyword evidence="12" id="KW-0325">Glycoprotein</keyword>
<evidence type="ECO:0000256" key="17">
    <source>
        <dbReference type="SAM" id="MobiDB-lite"/>
    </source>
</evidence>
<dbReference type="PROSITE" id="PS50853">
    <property type="entry name" value="FN3"/>
    <property type="match status" value="5"/>
</dbReference>
<feature type="region of interest" description="Disordered" evidence="17">
    <location>
        <begin position="933"/>
        <end position="961"/>
    </location>
</feature>
<keyword evidence="4" id="KW-1003">Cell membrane</keyword>
<evidence type="ECO:0000256" key="5">
    <source>
        <dbReference type="ARBA" id="ARBA00022692"/>
    </source>
</evidence>
<organism evidence="22 23">
    <name type="scientific">Oreochromis aureus</name>
    <name type="common">Israeli tilapia</name>
    <name type="synonym">Chromis aureus</name>
    <dbReference type="NCBI Taxonomy" id="47969"/>
    <lineage>
        <taxon>Eukaryota</taxon>
        <taxon>Metazoa</taxon>
        <taxon>Chordata</taxon>
        <taxon>Craniata</taxon>
        <taxon>Vertebrata</taxon>
        <taxon>Euteleostomi</taxon>
        <taxon>Actinopterygii</taxon>
        <taxon>Neopterygii</taxon>
        <taxon>Teleostei</taxon>
        <taxon>Neoteleostei</taxon>
        <taxon>Acanthomorphata</taxon>
        <taxon>Ovalentaria</taxon>
        <taxon>Cichlomorphae</taxon>
        <taxon>Cichliformes</taxon>
        <taxon>Cichlidae</taxon>
        <taxon>African cichlids</taxon>
        <taxon>Pseudocrenilabrinae</taxon>
        <taxon>Oreochromini</taxon>
        <taxon>Oreochromis</taxon>
    </lineage>
</organism>
<evidence type="ECO:0000313" key="22">
    <source>
        <dbReference type="Ensembl" id="ENSOABP00000042862.2"/>
    </source>
</evidence>
<dbReference type="SMART" id="SM00409">
    <property type="entry name" value="IG"/>
    <property type="match status" value="6"/>
</dbReference>
<feature type="chain" id="PRO_5044249850" description="Neural cell adhesion molecule L1" evidence="19">
    <location>
        <begin position="35"/>
        <end position="1292"/>
    </location>
</feature>
<feature type="domain" description="Fibronectin type-III" evidence="21">
    <location>
        <begin position="728"/>
        <end position="825"/>
    </location>
</feature>
<evidence type="ECO:0000256" key="7">
    <source>
        <dbReference type="ARBA" id="ARBA00022737"/>
    </source>
</evidence>
<dbReference type="GeneID" id="116311864"/>
<dbReference type="InterPro" id="IPR007110">
    <property type="entry name" value="Ig-like_dom"/>
</dbReference>
<evidence type="ECO:0000256" key="4">
    <source>
        <dbReference type="ARBA" id="ARBA00022475"/>
    </source>
</evidence>
<dbReference type="PANTHER" id="PTHR44170:SF36">
    <property type="entry name" value="L1 CELL ADHESION MOLECULE"/>
    <property type="match status" value="1"/>
</dbReference>
<gene>
    <name evidence="22" type="primary">LOC116311864</name>
</gene>
<evidence type="ECO:0000256" key="1">
    <source>
        <dbReference type="ARBA" id="ARBA00004251"/>
    </source>
</evidence>
<feature type="compositionally biased region" description="Basic and acidic residues" evidence="17">
    <location>
        <begin position="1184"/>
        <end position="1203"/>
    </location>
</feature>
<feature type="domain" description="Ig-like" evidence="20">
    <location>
        <begin position="343"/>
        <end position="430"/>
    </location>
</feature>
<dbReference type="InterPro" id="IPR013783">
    <property type="entry name" value="Ig-like_fold"/>
</dbReference>